<feature type="transmembrane region" description="Helical" evidence="1">
    <location>
        <begin position="44"/>
        <end position="64"/>
    </location>
</feature>
<proteinExistence type="predicted"/>
<keyword evidence="1" id="KW-0472">Membrane</keyword>
<name>A0A090MG95_AFIFE</name>
<keyword evidence="3" id="KW-1185">Reference proteome</keyword>
<accession>A0A090MG95</accession>
<feature type="transmembrane region" description="Helical" evidence="1">
    <location>
        <begin position="15"/>
        <end position="32"/>
    </location>
</feature>
<dbReference type="AlphaFoldDB" id="A0A090MG95"/>
<evidence type="ECO:0000313" key="2">
    <source>
        <dbReference type="EMBL" id="CEG06720.1"/>
    </source>
</evidence>
<reference evidence="2 3" key="1">
    <citation type="journal article" date="2014" name="Genome Announc.">
        <title>Genome Sequence of Afipia felis Strain 76713, Isolated in Hospital Water Using an Amoeba Co-Culture Procedure.</title>
        <authorList>
            <person name="Benamar S."/>
            <person name="La Scola B."/>
            <person name="Croce O."/>
        </authorList>
    </citation>
    <scope>NUCLEOTIDE SEQUENCE [LARGE SCALE GENOMIC DNA]</scope>
    <source>
        <strain evidence="2 3">76713</strain>
    </source>
</reference>
<dbReference type="Proteomes" id="UP000035762">
    <property type="component" value="Unassembled WGS sequence"/>
</dbReference>
<dbReference type="STRING" id="1035.BN961_00090"/>
<dbReference type="RefSeq" id="WP_048755523.1">
    <property type="nucleotide sequence ID" value="NZ_CCAZ020000001.1"/>
</dbReference>
<keyword evidence="1" id="KW-0812">Transmembrane</keyword>
<protein>
    <submittedName>
        <fullName evidence="2">Uncharacterized protein</fullName>
    </submittedName>
</protein>
<evidence type="ECO:0000256" key="1">
    <source>
        <dbReference type="SAM" id="Phobius"/>
    </source>
</evidence>
<keyword evidence="1" id="KW-1133">Transmembrane helix</keyword>
<comment type="caution">
    <text evidence="2">The sequence shown here is derived from an EMBL/GenBank/DDBJ whole genome shotgun (WGS) entry which is preliminary data.</text>
</comment>
<sequence>MMMYGLSDTMGFSEPTHLLFFLALIALVIYPIGRILNRIGLSPLWSVLAFIPILNLLALWIVAFSDWPNQKNHA</sequence>
<dbReference type="EMBL" id="CCAZ020000001">
    <property type="protein sequence ID" value="CEG06720.1"/>
    <property type="molecule type" value="Genomic_DNA"/>
</dbReference>
<evidence type="ECO:0000313" key="3">
    <source>
        <dbReference type="Proteomes" id="UP000035762"/>
    </source>
</evidence>
<organism evidence="2 3">
    <name type="scientific">Afipia felis</name>
    <name type="common">Cat scratch disease bacillus</name>
    <dbReference type="NCBI Taxonomy" id="1035"/>
    <lineage>
        <taxon>Bacteria</taxon>
        <taxon>Pseudomonadati</taxon>
        <taxon>Pseudomonadota</taxon>
        <taxon>Alphaproteobacteria</taxon>
        <taxon>Hyphomicrobiales</taxon>
        <taxon>Nitrobacteraceae</taxon>
        <taxon>Afipia</taxon>
    </lineage>
</organism>
<gene>
    <name evidence="2" type="ORF">BN961_00090</name>
</gene>